<dbReference type="PANTHER" id="PTHR43309">
    <property type="entry name" value="5-OXOPROLINASE SUBUNIT C"/>
    <property type="match status" value="1"/>
</dbReference>
<keyword evidence="1" id="KW-0547">Nucleotide-binding</keyword>
<dbReference type="Pfam" id="PF02626">
    <property type="entry name" value="CT_A_B"/>
    <property type="match status" value="1"/>
</dbReference>
<organism evidence="5 6">
    <name type="scientific">Paenibacillus agaridevorans</name>
    <dbReference type="NCBI Taxonomy" id="171404"/>
    <lineage>
        <taxon>Bacteria</taxon>
        <taxon>Bacillati</taxon>
        <taxon>Bacillota</taxon>
        <taxon>Bacilli</taxon>
        <taxon>Bacillales</taxon>
        <taxon>Paenibacillaceae</taxon>
        <taxon>Paenibacillus</taxon>
    </lineage>
</organism>
<evidence type="ECO:0000259" key="4">
    <source>
        <dbReference type="SMART" id="SM00797"/>
    </source>
</evidence>
<sequence>MGIYVIKPGVLTTIQDMGRFGYQKFGVVAGGAMDTLAYRVANILVGNEEAEASLEITVVGPTLYFEHAALIAICGAAFKPMIDGEELPLWRPVWIEAGQTLHMGSAKQGMRAYIAVAGGFKLPKPMNSYSTYLRAQIGGLEGRMLKADDVLQIRPPNERSTKIIDKLKRENKKGDSFASVSWKVSDELLPRYALQPVLRVLPGSQFEFFRPESLQSLFQEPFVVEPQSDRMGYRLKGAALQLKEARELLSEPVVMGTVQVPSDGNPIVLMADRQTTGGYPKIAQVISVDLPLLAQAQIGNPIRFELIDIKEAQRLKMIMDLSLLQLQLTIKMYSL</sequence>
<dbReference type="PANTHER" id="PTHR43309:SF5">
    <property type="entry name" value="5-OXOPROLINASE SUBUNIT C"/>
    <property type="match status" value="1"/>
</dbReference>
<protein>
    <recommendedName>
        <fullName evidence="4">Carboxyltransferase domain-containing protein</fullName>
    </recommendedName>
</protein>
<comment type="caution">
    <text evidence="5">The sequence shown here is derived from an EMBL/GenBank/DDBJ whole genome shotgun (WGS) entry which is preliminary data.</text>
</comment>
<evidence type="ECO:0000256" key="3">
    <source>
        <dbReference type="ARBA" id="ARBA00022840"/>
    </source>
</evidence>
<dbReference type="InterPro" id="IPR029000">
    <property type="entry name" value="Cyclophilin-like_dom_sf"/>
</dbReference>
<keyword evidence="3" id="KW-0067">ATP-binding</keyword>
<reference evidence="5 6" key="1">
    <citation type="submission" date="2017-08" db="EMBL/GenBank/DDBJ databases">
        <title>Substantial Increase in Enzyme Production by Combined Drug-Resistance Mutations in Paenibacillus agaridevorans.</title>
        <authorList>
            <person name="Tanaka Y."/>
            <person name="Funane K."/>
            <person name="Hosaka T."/>
            <person name="Shiwa Y."/>
            <person name="Fujita N."/>
            <person name="Miyazaki T."/>
            <person name="Yoshikawa H."/>
            <person name="Murakami K."/>
            <person name="Kasahara K."/>
            <person name="Inaoka T."/>
            <person name="Hiraga Y."/>
            <person name="Ochi K."/>
        </authorList>
    </citation>
    <scope>NUCLEOTIDE SEQUENCE [LARGE SCALE GENOMIC DNA]</scope>
    <source>
        <strain evidence="5 6">T-3040</strain>
    </source>
</reference>
<accession>A0A2R5EKB5</accession>
<dbReference type="SMART" id="SM00797">
    <property type="entry name" value="AHS2"/>
    <property type="match status" value="1"/>
</dbReference>
<dbReference type="Proteomes" id="UP000245202">
    <property type="component" value="Unassembled WGS sequence"/>
</dbReference>
<keyword evidence="6" id="KW-1185">Reference proteome</keyword>
<dbReference type="EMBL" id="BDQX01000075">
    <property type="protein sequence ID" value="GBG07062.1"/>
    <property type="molecule type" value="Genomic_DNA"/>
</dbReference>
<dbReference type="Gene3D" id="2.40.100.10">
    <property type="entry name" value="Cyclophilin-like"/>
    <property type="match status" value="1"/>
</dbReference>
<name>A0A2R5EKB5_9BACL</name>
<dbReference type="NCBIfam" id="TIGR00724">
    <property type="entry name" value="urea_amlyse_rel"/>
    <property type="match status" value="1"/>
</dbReference>
<evidence type="ECO:0000313" key="5">
    <source>
        <dbReference type="EMBL" id="GBG07062.1"/>
    </source>
</evidence>
<evidence type="ECO:0000256" key="2">
    <source>
        <dbReference type="ARBA" id="ARBA00022801"/>
    </source>
</evidence>
<gene>
    <name evidence="5" type="ORF">PAT3040_01610</name>
</gene>
<dbReference type="SUPFAM" id="SSF50891">
    <property type="entry name" value="Cyclophilin-like"/>
    <property type="match status" value="1"/>
</dbReference>
<keyword evidence="2" id="KW-0378">Hydrolase</keyword>
<evidence type="ECO:0000256" key="1">
    <source>
        <dbReference type="ARBA" id="ARBA00022741"/>
    </source>
</evidence>
<dbReference type="InterPro" id="IPR052708">
    <property type="entry name" value="PxpC"/>
</dbReference>
<dbReference type="GO" id="GO:0005524">
    <property type="term" value="F:ATP binding"/>
    <property type="evidence" value="ECO:0007669"/>
    <property type="project" value="UniProtKB-KW"/>
</dbReference>
<dbReference type="InterPro" id="IPR003778">
    <property type="entry name" value="CT_A_B"/>
</dbReference>
<feature type="domain" description="Carboxyltransferase" evidence="4">
    <location>
        <begin position="24"/>
        <end position="322"/>
    </location>
</feature>
<dbReference type="RefSeq" id="WP_108992199.1">
    <property type="nucleotide sequence ID" value="NZ_BDQX01000075.1"/>
</dbReference>
<evidence type="ECO:0000313" key="6">
    <source>
        <dbReference type="Proteomes" id="UP000245202"/>
    </source>
</evidence>
<dbReference type="AlphaFoldDB" id="A0A2R5EKB5"/>
<dbReference type="GO" id="GO:0016787">
    <property type="term" value="F:hydrolase activity"/>
    <property type="evidence" value="ECO:0007669"/>
    <property type="project" value="UniProtKB-KW"/>
</dbReference>
<proteinExistence type="predicted"/>